<evidence type="ECO:0000313" key="1">
    <source>
        <dbReference type="EMBL" id="KKK65427.1"/>
    </source>
</evidence>
<reference evidence="1" key="1">
    <citation type="journal article" date="2015" name="Nature">
        <title>Complex archaea that bridge the gap between prokaryotes and eukaryotes.</title>
        <authorList>
            <person name="Spang A."/>
            <person name="Saw J.H."/>
            <person name="Jorgensen S.L."/>
            <person name="Zaremba-Niedzwiedzka K."/>
            <person name="Martijn J."/>
            <person name="Lind A.E."/>
            <person name="van Eijk R."/>
            <person name="Schleper C."/>
            <person name="Guy L."/>
            <person name="Ettema T.J."/>
        </authorList>
    </citation>
    <scope>NUCLEOTIDE SEQUENCE</scope>
</reference>
<accession>A0A0F8X8J7</accession>
<comment type="caution">
    <text evidence="1">The sequence shown here is derived from an EMBL/GenBank/DDBJ whole genome shotgun (WGS) entry which is preliminary data.</text>
</comment>
<dbReference type="AlphaFoldDB" id="A0A0F8X8J7"/>
<protein>
    <submittedName>
        <fullName evidence="1">Uncharacterized protein</fullName>
    </submittedName>
</protein>
<dbReference type="EMBL" id="LAZR01060560">
    <property type="protein sequence ID" value="KKK65427.1"/>
    <property type="molecule type" value="Genomic_DNA"/>
</dbReference>
<sequence>MPLKLVCDVCLCNETDLYEAVKSVVHRADLLRCEGSNNILSCALSKSHEFNMLRKAFASFEKYYEAPGDA</sequence>
<name>A0A0F8X8J7_9ZZZZ</name>
<proteinExistence type="predicted"/>
<organism evidence="1">
    <name type="scientific">marine sediment metagenome</name>
    <dbReference type="NCBI Taxonomy" id="412755"/>
    <lineage>
        <taxon>unclassified sequences</taxon>
        <taxon>metagenomes</taxon>
        <taxon>ecological metagenomes</taxon>
    </lineage>
</organism>
<gene>
    <name evidence="1" type="ORF">LCGC14_2974240</name>
</gene>